<dbReference type="EMBL" id="JBJQND010000001">
    <property type="protein sequence ID" value="KAL3888558.1"/>
    <property type="molecule type" value="Genomic_DNA"/>
</dbReference>
<dbReference type="Proteomes" id="UP001634394">
    <property type="component" value="Unassembled WGS sequence"/>
</dbReference>
<name>A0ABD3XT00_SINWO</name>
<comment type="caution">
    <text evidence="2">The sequence shown here is derived from an EMBL/GenBank/DDBJ whole genome shotgun (WGS) entry which is preliminary data.</text>
</comment>
<sequence length="89" mass="10289">IRDSSSDEEKPQRKQTSGVDRNNSSVRRARWSSQECQVLKSSFGLLLNRKLYPSGGKIERCLEKHSILHGRTKEQIKAKLQHLMKKCTH</sequence>
<evidence type="ECO:0000313" key="2">
    <source>
        <dbReference type="EMBL" id="KAL3888558.1"/>
    </source>
</evidence>
<reference evidence="2 3" key="1">
    <citation type="submission" date="2024-11" db="EMBL/GenBank/DDBJ databases">
        <title>Chromosome-level genome assembly of the freshwater bivalve Anodonta woodiana.</title>
        <authorList>
            <person name="Chen X."/>
        </authorList>
    </citation>
    <scope>NUCLEOTIDE SEQUENCE [LARGE SCALE GENOMIC DNA]</scope>
    <source>
        <strain evidence="2">MN2024</strain>
        <tissue evidence="2">Gills</tissue>
    </source>
</reference>
<keyword evidence="3" id="KW-1185">Reference proteome</keyword>
<evidence type="ECO:0000313" key="3">
    <source>
        <dbReference type="Proteomes" id="UP001634394"/>
    </source>
</evidence>
<feature type="region of interest" description="Disordered" evidence="1">
    <location>
        <begin position="1"/>
        <end position="30"/>
    </location>
</feature>
<feature type="non-terminal residue" evidence="2">
    <location>
        <position position="1"/>
    </location>
</feature>
<organism evidence="2 3">
    <name type="scientific">Sinanodonta woodiana</name>
    <name type="common">Chinese pond mussel</name>
    <name type="synonym">Anodonta woodiana</name>
    <dbReference type="NCBI Taxonomy" id="1069815"/>
    <lineage>
        <taxon>Eukaryota</taxon>
        <taxon>Metazoa</taxon>
        <taxon>Spiralia</taxon>
        <taxon>Lophotrochozoa</taxon>
        <taxon>Mollusca</taxon>
        <taxon>Bivalvia</taxon>
        <taxon>Autobranchia</taxon>
        <taxon>Heteroconchia</taxon>
        <taxon>Palaeoheterodonta</taxon>
        <taxon>Unionida</taxon>
        <taxon>Unionoidea</taxon>
        <taxon>Unionidae</taxon>
        <taxon>Unioninae</taxon>
        <taxon>Sinanodonta</taxon>
    </lineage>
</organism>
<accession>A0ABD3XT00</accession>
<feature type="compositionally biased region" description="Basic and acidic residues" evidence="1">
    <location>
        <begin position="1"/>
        <end position="12"/>
    </location>
</feature>
<gene>
    <name evidence="2" type="ORF">ACJMK2_000924</name>
</gene>
<evidence type="ECO:0000256" key="1">
    <source>
        <dbReference type="SAM" id="MobiDB-lite"/>
    </source>
</evidence>
<proteinExistence type="predicted"/>
<protein>
    <submittedName>
        <fullName evidence="2">Uncharacterized protein</fullName>
    </submittedName>
</protein>
<feature type="compositionally biased region" description="Polar residues" evidence="1">
    <location>
        <begin position="14"/>
        <end position="30"/>
    </location>
</feature>
<dbReference type="AlphaFoldDB" id="A0ABD3XT00"/>